<evidence type="ECO:0000313" key="4">
    <source>
        <dbReference type="Proteomes" id="UP000313359"/>
    </source>
</evidence>
<evidence type="ECO:0000313" key="3">
    <source>
        <dbReference type="EMBL" id="RPD60932.1"/>
    </source>
</evidence>
<sequence>MTKSETGLEEQFNSVGVQTDPSPQHDDELWFANGNLVLIARDVEFRIWKAPLVRHSPVFRDMLSLPQDTSSAGTPSDGDSSTTTVTGGAAPAVVNLPDSPEDLRHFLRAFFPGKTLRPMGRLDPPYEELAAQIRLGHKYEVDAMVQRNLEYLKQYYVDDYFAWLNAPTPELPPRGFQEKYAIGVVNLARLTGADSILSTALLHCSVLSASLITEGFEREDGSREVLSLEDMGRCLCGKQEHIKGTIWSLHKVFSRGTHADCSRPETCSVVMQKLQDRVMSDDVDEILEEYDWWSSLKYFIGKVDDDRELCWPCYNSMVGQWHTDVAKKLFDRLPSQLGLRNENTQV</sequence>
<accession>A0A5C2SAR0</accession>
<dbReference type="InterPro" id="IPR011333">
    <property type="entry name" value="SKP1/BTB/POZ_sf"/>
</dbReference>
<feature type="compositionally biased region" description="Polar residues" evidence="1">
    <location>
        <begin position="1"/>
        <end position="22"/>
    </location>
</feature>
<feature type="region of interest" description="Disordered" evidence="1">
    <location>
        <begin position="1"/>
        <end position="23"/>
    </location>
</feature>
<protein>
    <recommendedName>
        <fullName evidence="2">BTB domain-containing protein</fullName>
    </recommendedName>
</protein>
<evidence type="ECO:0000259" key="2">
    <source>
        <dbReference type="SMART" id="SM00225"/>
    </source>
</evidence>
<dbReference type="OrthoDB" id="2736746at2759"/>
<feature type="compositionally biased region" description="Low complexity" evidence="1">
    <location>
        <begin position="68"/>
        <end position="90"/>
    </location>
</feature>
<dbReference type="SMART" id="SM00225">
    <property type="entry name" value="BTB"/>
    <property type="match status" value="1"/>
</dbReference>
<evidence type="ECO:0000256" key="1">
    <source>
        <dbReference type="SAM" id="MobiDB-lite"/>
    </source>
</evidence>
<reference evidence="3" key="1">
    <citation type="journal article" date="2018" name="Genome Biol. Evol.">
        <title>Genomics and development of Lentinus tigrinus, a white-rot wood-decaying mushroom with dimorphic fruiting bodies.</title>
        <authorList>
            <person name="Wu B."/>
            <person name="Xu Z."/>
            <person name="Knudson A."/>
            <person name="Carlson A."/>
            <person name="Chen N."/>
            <person name="Kovaka S."/>
            <person name="LaButti K."/>
            <person name="Lipzen A."/>
            <person name="Pennachio C."/>
            <person name="Riley R."/>
            <person name="Schakwitz W."/>
            <person name="Umezawa K."/>
            <person name="Ohm R.A."/>
            <person name="Grigoriev I.V."/>
            <person name="Nagy L.G."/>
            <person name="Gibbons J."/>
            <person name="Hibbett D."/>
        </authorList>
    </citation>
    <scope>NUCLEOTIDE SEQUENCE [LARGE SCALE GENOMIC DNA]</scope>
    <source>
        <strain evidence="3">ALCF2SS1-6</strain>
    </source>
</reference>
<dbReference type="AlphaFoldDB" id="A0A5C2SAR0"/>
<organism evidence="3 4">
    <name type="scientific">Lentinus tigrinus ALCF2SS1-6</name>
    <dbReference type="NCBI Taxonomy" id="1328759"/>
    <lineage>
        <taxon>Eukaryota</taxon>
        <taxon>Fungi</taxon>
        <taxon>Dikarya</taxon>
        <taxon>Basidiomycota</taxon>
        <taxon>Agaricomycotina</taxon>
        <taxon>Agaricomycetes</taxon>
        <taxon>Polyporales</taxon>
        <taxon>Polyporaceae</taxon>
        <taxon>Lentinus</taxon>
    </lineage>
</organism>
<feature type="region of interest" description="Disordered" evidence="1">
    <location>
        <begin position="66"/>
        <end position="90"/>
    </location>
</feature>
<proteinExistence type="predicted"/>
<dbReference type="Proteomes" id="UP000313359">
    <property type="component" value="Unassembled WGS sequence"/>
</dbReference>
<gene>
    <name evidence="3" type="ORF">L227DRAFT_501099</name>
</gene>
<feature type="domain" description="BTB" evidence="2">
    <location>
        <begin position="34"/>
        <end position="156"/>
    </location>
</feature>
<keyword evidence="4" id="KW-1185">Reference proteome</keyword>
<dbReference type="InterPro" id="IPR000210">
    <property type="entry name" value="BTB/POZ_dom"/>
</dbReference>
<name>A0A5C2SAR0_9APHY</name>
<dbReference type="EMBL" id="ML122264">
    <property type="protein sequence ID" value="RPD60932.1"/>
    <property type="molecule type" value="Genomic_DNA"/>
</dbReference>
<dbReference type="Gene3D" id="3.30.710.10">
    <property type="entry name" value="Potassium Channel Kv1.1, Chain A"/>
    <property type="match status" value="1"/>
</dbReference>
<dbReference type="STRING" id="1328759.A0A5C2SAR0"/>